<evidence type="ECO:0000313" key="3">
    <source>
        <dbReference type="Proteomes" id="UP000520156"/>
    </source>
</evidence>
<evidence type="ECO:0000259" key="1">
    <source>
        <dbReference type="Pfam" id="PF13579"/>
    </source>
</evidence>
<gene>
    <name evidence="2" type="ORF">H7F49_13575</name>
</gene>
<sequence>MLRVLHVLDHSLPLHSGYTFRTRAIMKAQQATGVDVRGITGIRQHQGGAATTRPGTAADRDEVDGLVFHRTPGEVSGPAGLREWREIAALARAIEQVCGEWRPDVLHAHSPALCGMAALRAGARLCLPVVYEIRAFWEDAAVGNGTGRAGSLRYRLTRGLENRVIAGADAIVTICAGLRDDLVARGVAPGRITLSPNGVDLSLFGAVAAPDPALAARLGLSAGDGTASGPVIGFIGSFYDYEGLDVLIDAMPGLIARQPGARLLLVGGGPMDRALRSQAAASPVADAIHFTGRVPHAEVERWYALMDIMAYPRKASRLTDLVTPLKPLEAMAQGKIVAASAVGGHAELIADGVNGVLFPPDSPAACASALAELAARRDDWDRLRDQGREHVRSHHDWSRNVSRYQAVYQTVLRAGNRQELPDAA</sequence>
<dbReference type="Pfam" id="PF13579">
    <property type="entry name" value="Glyco_trans_4_4"/>
    <property type="match status" value="1"/>
</dbReference>
<dbReference type="Proteomes" id="UP000520156">
    <property type="component" value="Unassembled WGS sequence"/>
</dbReference>
<dbReference type="InterPro" id="IPR024004">
    <property type="entry name" value="PEP-CTERM/XrtA_GlycosylTrfase"/>
</dbReference>
<dbReference type="SUPFAM" id="SSF53756">
    <property type="entry name" value="UDP-Glycosyltransferase/glycogen phosphorylase"/>
    <property type="match status" value="1"/>
</dbReference>
<keyword evidence="3" id="KW-1185">Reference proteome</keyword>
<dbReference type="AlphaFoldDB" id="A0A7X1F992"/>
<comment type="caution">
    <text evidence="2">The sequence shown here is derived from an EMBL/GenBank/DDBJ whole genome shotgun (WGS) entry which is preliminary data.</text>
</comment>
<proteinExistence type="predicted"/>
<reference evidence="2 3" key="1">
    <citation type="submission" date="2020-08" db="EMBL/GenBank/DDBJ databases">
        <title>The genome sequence of Novosphingobium flavum 4Y4.</title>
        <authorList>
            <person name="Liu Y."/>
        </authorList>
    </citation>
    <scope>NUCLEOTIDE SEQUENCE [LARGE SCALE GENOMIC DNA]</scope>
    <source>
        <strain evidence="2 3">4Y4</strain>
    </source>
</reference>
<evidence type="ECO:0000313" key="2">
    <source>
        <dbReference type="EMBL" id="MBC2652727.1"/>
    </source>
</evidence>
<dbReference type="InterPro" id="IPR028098">
    <property type="entry name" value="Glyco_trans_4-like_N"/>
</dbReference>
<dbReference type="Pfam" id="PF13692">
    <property type="entry name" value="Glyco_trans_1_4"/>
    <property type="match status" value="1"/>
</dbReference>
<dbReference type="EMBL" id="JACLAU010000025">
    <property type="protein sequence ID" value="MBC2652727.1"/>
    <property type="molecule type" value="Genomic_DNA"/>
</dbReference>
<dbReference type="NCBIfam" id="TIGR04063">
    <property type="entry name" value="stp3"/>
    <property type="match status" value="1"/>
</dbReference>
<dbReference type="InterPro" id="IPR050194">
    <property type="entry name" value="Glycosyltransferase_grp1"/>
</dbReference>
<keyword evidence="2" id="KW-0808">Transferase</keyword>
<dbReference type="GO" id="GO:0016758">
    <property type="term" value="F:hexosyltransferase activity"/>
    <property type="evidence" value="ECO:0007669"/>
    <property type="project" value="TreeGrafter"/>
</dbReference>
<accession>A0A7X1F992</accession>
<dbReference type="PANTHER" id="PTHR45947:SF3">
    <property type="entry name" value="SULFOQUINOVOSYL TRANSFERASE SQD2"/>
    <property type="match status" value="1"/>
</dbReference>
<dbReference type="CDD" id="cd03794">
    <property type="entry name" value="GT4_WbuB-like"/>
    <property type="match status" value="1"/>
</dbReference>
<dbReference type="Gene3D" id="3.40.50.2000">
    <property type="entry name" value="Glycogen Phosphorylase B"/>
    <property type="match status" value="2"/>
</dbReference>
<dbReference type="PANTHER" id="PTHR45947">
    <property type="entry name" value="SULFOQUINOVOSYL TRANSFERASE SQD2"/>
    <property type="match status" value="1"/>
</dbReference>
<name>A0A7X1F992_9SPHN</name>
<dbReference type="RefSeq" id="WP_185684122.1">
    <property type="nucleotide sequence ID" value="NZ_JACLAU010000025.1"/>
</dbReference>
<protein>
    <submittedName>
        <fullName evidence="2">Glycosyltransferase, exosortase A system-associated</fullName>
    </submittedName>
</protein>
<organism evidence="2 3">
    <name type="scientific">Novosphingobium aerophilum</name>
    <dbReference type="NCBI Taxonomy" id="2839843"/>
    <lineage>
        <taxon>Bacteria</taxon>
        <taxon>Pseudomonadati</taxon>
        <taxon>Pseudomonadota</taxon>
        <taxon>Alphaproteobacteria</taxon>
        <taxon>Sphingomonadales</taxon>
        <taxon>Sphingomonadaceae</taxon>
        <taxon>Novosphingobium</taxon>
    </lineage>
</organism>
<feature type="domain" description="Glycosyltransferase subfamily 4-like N-terminal" evidence="1">
    <location>
        <begin position="17"/>
        <end position="198"/>
    </location>
</feature>